<evidence type="ECO:0000313" key="2">
    <source>
        <dbReference type="Proteomes" id="UP000822476"/>
    </source>
</evidence>
<proteinExistence type="predicted"/>
<name>A0A8S9YEU5_9TREM</name>
<accession>A0A8S9YEU5</accession>
<keyword evidence="2" id="KW-1185">Reference proteome</keyword>
<protein>
    <submittedName>
        <fullName evidence="1">Uncharacterized protein</fullName>
    </submittedName>
</protein>
<sequence length="76" mass="9163">MQGGLPARRLGRFRDERVCIIKINEWLLGREKCLIYASLRSFLLDYKTSVINTRLDVRRYLWTISCVQKCLRNEWK</sequence>
<dbReference type="AlphaFoldDB" id="A0A8S9YEU5"/>
<organism evidence="1 2">
    <name type="scientific">Paragonimus skrjabini miyazakii</name>
    <dbReference type="NCBI Taxonomy" id="59628"/>
    <lineage>
        <taxon>Eukaryota</taxon>
        <taxon>Metazoa</taxon>
        <taxon>Spiralia</taxon>
        <taxon>Lophotrochozoa</taxon>
        <taxon>Platyhelminthes</taxon>
        <taxon>Trematoda</taxon>
        <taxon>Digenea</taxon>
        <taxon>Plagiorchiida</taxon>
        <taxon>Troglotremata</taxon>
        <taxon>Troglotrematidae</taxon>
        <taxon>Paragonimus</taxon>
    </lineage>
</organism>
<gene>
    <name evidence="1" type="ORF">EG68_11238</name>
</gene>
<dbReference type="Proteomes" id="UP000822476">
    <property type="component" value="Unassembled WGS sequence"/>
</dbReference>
<dbReference type="EMBL" id="JTDE01007703">
    <property type="protein sequence ID" value="KAF7237758.1"/>
    <property type="molecule type" value="Genomic_DNA"/>
</dbReference>
<reference evidence="1" key="1">
    <citation type="submission" date="2019-07" db="EMBL/GenBank/DDBJ databases">
        <title>Annotation for the trematode Paragonimus miyazaki's.</title>
        <authorList>
            <person name="Choi Y.-J."/>
        </authorList>
    </citation>
    <scope>NUCLEOTIDE SEQUENCE</scope>
    <source>
        <strain evidence="1">Japan</strain>
    </source>
</reference>
<evidence type="ECO:0000313" key="1">
    <source>
        <dbReference type="EMBL" id="KAF7237758.1"/>
    </source>
</evidence>
<comment type="caution">
    <text evidence="1">The sequence shown here is derived from an EMBL/GenBank/DDBJ whole genome shotgun (WGS) entry which is preliminary data.</text>
</comment>